<gene>
    <name evidence="2" type="ORF">CPELLU_LOCUS17032</name>
</gene>
<protein>
    <submittedName>
        <fullName evidence="2">13442_t:CDS:1</fullName>
    </submittedName>
</protein>
<accession>A0A9N9P6F2</accession>
<proteinExistence type="predicted"/>
<evidence type="ECO:0000256" key="1">
    <source>
        <dbReference type="SAM" id="Coils"/>
    </source>
</evidence>
<comment type="caution">
    <text evidence="2">The sequence shown here is derived from an EMBL/GenBank/DDBJ whole genome shotgun (WGS) entry which is preliminary data.</text>
</comment>
<evidence type="ECO:0000313" key="2">
    <source>
        <dbReference type="EMBL" id="CAG8791409.1"/>
    </source>
</evidence>
<dbReference type="EMBL" id="CAJVQA010027276">
    <property type="protein sequence ID" value="CAG8791409.1"/>
    <property type="molecule type" value="Genomic_DNA"/>
</dbReference>
<keyword evidence="3" id="KW-1185">Reference proteome</keyword>
<dbReference type="InterPro" id="IPR011856">
    <property type="entry name" value="tRNA_endonuc-like_dom_sf"/>
</dbReference>
<reference evidence="2" key="1">
    <citation type="submission" date="2021-06" db="EMBL/GenBank/DDBJ databases">
        <authorList>
            <person name="Kallberg Y."/>
            <person name="Tangrot J."/>
            <person name="Rosling A."/>
        </authorList>
    </citation>
    <scope>NUCLEOTIDE SEQUENCE</scope>
    <source>
        <strain evidence="2">FL966</strain>
    </source>
</reference>
<evidence type="ECO:0000313" key="3">
    <source>
        <dbReference type="Proteomes" id="UP000789759"/>
    </source>
</evidence>
<dbReference type="Gene3D" id="3.40.1350.10">
    <property type="match status" value="1"/>
</dbReference>
<keyword evidence="1" id="KW-0175">Coiled coil</keyword>
<dbReference type="AlphaFoldDB" id="A0A9N9P6F2"/>
<dbReference type="Proteomes" id="UP000789759">
    <property type="component" value="Unassembled WGS sequence"/>
</dbReference>
<organism evidence="2 3">
    <name type="scientific">Cetraspora pellucida</name>
    <dbReference type="NCBI Taxonomy" id="1433469"/>
    <lineage>
        <taxon>Eukaryota</taxon>
        <taxon>Fungi</taxon>
        <taxon>Fungi incertae sedis</taxon>
        <taxon>Mucoromycota</taxon>
        <taxon>Glomeromycotina</taxon>
        <taxon>Glomeromycetes</taxon>
        <taxon>Diversisporales</taxon>
        <taxon>Gigasporaceae</taxon>
        <taxon>Cetraspora</taxon>
    </lineage>
</organism>
<feature type="coiled-coil region" evidence="1">
    <location>
        <begin position="25"/>
        <end position="52"/>
    </location>
</feature>
<dbReference type="GO" id="GO:0003676">
    <property type="term" value="F:nucleic acid binding"/>
    <property type="evidence" value="ECO:0007669"/>
    <property type="project" value="InterPro"/>
</dbReference>
<sequence length="189" mass="22137">SDDYNSNKDFYMKLNKKCYEGNNEIKNFTKAKEEYEKKQKELQQENEIKVLKLQKFENVSLGSSNTVIITVPDCGIDIQGNFKNISFIMQLKYTINPEDYPVKPDKVREFRGVYFDRVNALYGMNYNGTNFVGIFLTNGRYTEAAFAEVKNYENKIFLCVEKQVVTIKDSNRYSPYKRINNDTNNDIID</sequence>
<name>A0A9N9P6F2_9GLOM</name>
<feature type="non-terminal residue" evidence="2">
    <location>
        <position position="1"/>
    </location>
</feature>